<feature type="transmembrane region" description="Helical" evidence="6">
    <location>
        <begin position="7"/>
        <end position="24"/>
    </location>
</feature>
<proteinExistence type="predicted"/>
<accession>A0A937FFS9</accession>
<dbReference type="InterPro" id="IPR005538">
    <property type="entry name" value="LrgA/CidA"/>
</dbReference>
<dbReference type="PANTHER" id="PTHR33931">
    <property type="entry name" value="HOLIN-LIKE PROTEIN CIDA-RELATED"/>
    <property type="match status" value="1"/>
</dbReference>
<sequence>MKLLRELLIITLIYFLGEVLSRLLHIPIPGNILGMLILLACLCTNLIKLHQIEKVANFFLNHLSFFFIPAGVGLITSISVIKDSWYKLLVVCILTTIIVMVTTGHIVQFLVKFLSKGSEQSE</sequence>
<comment type="caution">
    <text evidence="7">The sequence shown here is derived from an EMBL/GenBank/DDBJ whole genome shotgun (WGS) entry which is preliminary data.</text>
</comment>
<keyword evidence="4 6" id="KW-1133">Transmembrane helix</keyword>
<evidence type="ECO:0000256" key="6">
    <source>
        <dbReference type="SAM" id="Phobius"/>
    </source>
</evidence>
<evidence type="ECO:0000256" key="1">
    <source>
        <dbReference type="ARBA" id="ARBA00004651"/>
    </source>
</evidence>
<evidence type="ECO:0000256" key="4">
    <source>
        <dbReference type="ARBA" id="ARBA00022989"/>
    </source>
</evidence>
<feature type="transmembrane region" description="Helical" evidence="6">
    <location>
        <begin position="59"/>
        <end position="82"/>
    </location>
</feature>
<dbReference type="Pfam" id="PF03788">
    <property type="entry name" value="LrgA"/>
    <property type="match status" value="1"/>
</dbReference>
<comment type="subcellular location">
    <subcellularLocation>
        <location evidence="1">Cell membrane</location>
        <topology evidence="1">Multi-pass membrane protein</topology>
    </subcellularLocation>
</comment>
<feature type="transmembrane region" description="Helical" evidence="6">
    <location>
        <begin position="88"/>
        <end position="111"/>
    </location>
</feature>
<evidence type="ECO:0000313" key="7">
    <source>
        <dbReference type="EMBL" id="MBL4931203.1"/>
    </source>
</evidence>
<dbReference type="PANTHER" id="PTHR33931:SF2">
    <property type="entry name" value="HOLIN-LIKE PROTEIN CIDA"/>
    <property type="match status" value="1"/>
</dbReference>
<evidence type="ECO:0000256" key="2">
    <source>
        <dbReference type="ARBA" id="ARBA00022475"/>
    </source>
</evidence>
<evidence type="ECO:0000313" key="8">
    <source>
        <dbReference type="Proteomes" id="UP000623681"/>
    </source>
</evidence>
<dbReference type="GO" id="GO:0005886">
    <property type="term" value="C:plasma membrane"/>
    <property type="evidence" value="ECO:0007669"/>
    <property type="project" value="UniProtKB-SubCell"/>
</dbReference>
<dbReference type="RefSeq" id="WP_202766572.1">
    <property type="nucleotide sequence ID" value="NZ_JAESWA010000017.1"/>
</dbReference>
<evidence type="ECO:0000256" key="3">
    <source>
        <dbReference type="ARBA" id="ARBA00022692"/>
    </source>
</evidence>
<protein>
    <submittedName>
        <fullName evidence="7">CidA/LrgA family protein</fullName>
    </submittedName>
</protein>
<dbReference type="EMBL" id="JAESWA010000017">
    <property type="protein sequence ID" value="MBL4931203.1"/>
    <property type="molecule type" value="Genomic_DNA"/>
</dbReference>
<name>A0A937FFS9_9CLOT</name>
<organism evidence="7 8">
    <name type="scientific">Clostridium paridis</name>
    <dbReference type="NCBI Taxonomy" id="2803863"/>
    <lineage>
        <taxon>Bacteria</taxon>
        <taxon>Bacillati</taxon>
        <taxon>Bacillota</taxon>
        <taxon>Clostridia</taxon>
        <taxon>Eubacteriales</taxon>
        <taxon>Clostridiaceae</taxon>
        <taxon>Clostridium</taxon>
    </lineage>
</organism>
<keyword evidence="5 6" id="KW-0472">Membrane</keyword>
<reference evidence="7" key="1">
    <citation type="submission" date="2021-01" db="EMBL/GenBank/DDBJ databases">
        <title>Genome public.</title>
        <authorList>
            <person name="Liu C."/>
            <person name="Sun Q."/>
        </authorList>
    </citation>
    <scope>NUCLEOTIDE SEQUENCE</scope>
    <source>
        <strain evidence="7">YIM B02565</strain>
    </source>
</reference>
<keyword evidence="3 6" id="KW-0812">Transmembrane</keyword>
<dbReference type="Proteomes" id="UP000623681">
    <property type="component" value="Unassembled WGS sequence"/>
</dbReference>
<keyword evidence="2" id="KW-1003">Cell membrane</keyword>
<dbReference type="AlphaFoldDB" id="A0A937FFS9"/>
<keyword evidence="8" id="KW-1185">Reference proteome</keyword>
<gene>
    <name evidence="7" type="ORF">JK634_05250</name>
</gene>
<evidence type="ECO:0000256" key="5">
    <source>
        <dbReference type="ARBA" id="ARBA00023136"/>
    </source>
</evidence>